<name>I7FKZ0_MYCS2</name>
<dbReference type="PANTHER" id="PTHR42718">
    <property type="entry name" value="MAJOR FACILITATOR SUPERFAMILY MULTIDRUG TRANSPORTER MFSC"/>
    <property type="match status" value="1"/>
</dbReference>
<evidence type="ECO:0000256" key="8">
    <source>
        <dbReference type="SAM" id="Phobius"/>
    </source>
</evidence>
<evidence type="ECO:0000259" key="9">
    <source>
        <dbReference type="PROSITE" id="PS50850"/>
    </source>
</evidence>
<feature type="transmembrane region" description="Helical" evidence="8">
    <location>
        <begin position="62"/>
        <end position="82"/>
    </location>
</feature>
<feature type="transmembrane region" description="Helical" evidence="8">
    <location>
        <begin position="347"/>
        <end position="366"/>
    </location>
</feature>
<feature type="transmembrane region" description="Helical" evidence="8">
    <location>
        <begin position="450"/>
        <end position="474"/>
    </location>
</feature>
<evidence type="ECO:0000256" key="7">
    <source>
        <dbReference type="ARBA" id="ARBA00023136"/>
    </source>
</evidence>
<evidence type="ECO:0000256" key="3">
    <source>
        <dbReference type="ARBA" id="ARBA00022448"/>
    </source>
</evidence>
<feature type="transmembrane region" description="Helical" evidence="8">
    <location>
        <begin position="185"/>
        <end position="204"/>
    </location>
</feature>
<feature type="domain" description="Major facilitator superfamily (MFS) profile" evidence="9">
    <location>
        <begin position="28"/>
        <end position="473"/>
    </location>
</feature>
<organism evidence="10 11">
    <name type="scientific">Mycolicibacterium smegmatis (strain ATCC 700084 / mc(2)155)</name>
    <name type="common">Mycobacterium smegmatis</name>
    <dbReference type="NCBI Taxonomy" id="246196"/>
    <lineage>
        <taxon>Bacteria</taxon>
        <taxon>Bacillati</taxon>
        <taxon>Actinomycetota</taxon>
        <taxon>Actinomycetes</taxon>
        <taxon>Mycobacteriales</taxon>
        <taxon>Mycobacteriaceae</taxon>
        <taxon>Mycolicibacterium</taxon>
    </lineage>
</organism>
<keyword evidence="4" id="KW-1003">Cell membrane</keyword>
<feature type="transmembrane region" description="Helical" evidence="8">
    <location>
        <begin position="246"/>
        <end position="263"/>
    </location>
</feature>
<comment type="subcellular location">
    <subcellularLocation>
        <location evidence="1">Cell membrane</location>
        <topology evidence="1">Multi-pass membrane protein</topology>
    </subcellularLocation>
</comment>
<dbReference type="CDD" id="cd17321">
    <property type="entry name" value="MFS_MMR_MDR_like"/>
    <property type="match status" value="1"/>
</dbReference>
<dbReference type="Gene3D" id="1.20.1720.10">
    <property type="entry name" value="Multidrug resistance protein D"/>
    <property type="match status" value="1"/>
</dbReference>
<evidence type="ECO:0000256" key="4">
    <source>
        <dbReference type="ARBA" id="ARBA00022475"/>
    </source>
</evidence>
<dbReference type="InterPro" id="IPR011701">
    <property type="entry name" value="MFS"/>
</dbReference>
<evidence type="ECO:0000256" key="2">
    <source>
        <dbReference type="ARBA" id="ARBA00008537"/>
    </source>
</evidence>
<keyword evidence="5 8" id="KW-0812">Transmembrane</keyword>
<proteinExistence type="inferred from homology"/>
<evidence type="ECO:0000256" key="1">
    <source>
        <dbReference type="ARBA" id="ARBA00004651"/>
    </source>
</evidence>
<dbReference type="InterPro" id="IPR004638">
    <property type="entry name" value="EmrB-like"/>
</dbReference>
<feature type="transmembrane region" description="Helical" evidence="8">
    <location>
        <begin position="372"/>
        <end position="398"/>
    </location>
</feature>
<reference evidence="10 11" key="1">
    <citation type="journal article" date="2007" name="Genome Biol.">
        <title>Interrupted coding sequences in Mycobacterium smegmatis: authentic mutations or sequencing errors?</title>
        <authorList>
            <person name="Deshayes C."/>
            <person name="Perrodou E."/>
            <person name="Gallien S."/>
            <person name="Euphrasie D."/>
            <person name="Schaeffer C."/>
            <person name="Van-Dorsselaer A."/>
            <person name="Poch O."/>
            <person name="Lecompte O."/>
            <person name="Reyrat J.M."/>
        </authorList>
    </citation>
    <scope>NUCLEOTIDE SEQUENCE [LARGE SCALE GENOMIC DNA]</scope>
    <source>
        <strain evidence="11">ATCC 700084 / mc(2)155</strain>
    </source>
</reference>
<dbReference type="GO" id="GO:0022857">
    <property type="term" value="F:transmembrane transporter activity"/>
    <property type="evidence" value="ECO:0007669"/>
    <property type="project" value="InterPro"/>
</dbReference>
<dbReference type="GO" id="GO:0005886">
    <property type="term" value="C:plasma membrane"/>
    <property type="evidence" value="ECO:0007669"/>
    <property type="project" value="UniProtKB-SubCell"/>
</dbReference>
<dbReference type="Pfam" id="PF07690">
    <property type="entry name" value="MFS_1"/>
    <property type="match status" value="1"/>
</dbReference>
<dbReference type="Gene3D" id="1.20.1250.20">
    <property type="entry name" value="MFS general substrate transporter like domains"/>
    <property type="match status" value="1"/>
</dbReference>
<dbReference type="PRINTS" id="PR01036">
    <property type="entry name" value="TCRTETB"/>
</dbReference>
<feature type="transmembrane region" description="Helical" evidence="8">
    <location>
        <begin position="26"/>
        <end position="50"/>
    </location>
</feature>
<comment type="similarity">
    <text evidence="2">Belongs to the major facilitator superfamily. EmrB family.</text>
</comment>
<dbReference type="PATRIC" id="fig|246196.56.peg.5642"/>
<feature type="transmembrane region" description="Helical" evidence="8">
    <location>
        <begin position="156"/>
        <end position="179"/>
    </location>
</feature>
<reference evidence="10 11" key="2">
    <citation type="journal article" date="2009" name="Genome Res.">
        <title>Ortho-proteogenomics: multiple proteomes investigation through orthology and a new MS-based protocol.</title>
        <authorList>
            <person name="Gallien S."/>
            <person name="Perrodou E."/>
            <person name="Carapito C."/>
            <person name="Deshayes C."/>
            <person name="Reyrat J.M."/>
            <person name="Van Dorsselaer A."/>
            <person name="Poch O."/>
            <person name="Schaeffer C."/>
            <person name="Lecompte O."/>
        </authorList>
    </citation>
    <scope>NUCLEOTIDE SEQUENCE [LARGE SCALE GENOMIC DNA]</scope>
    <source>
        <strain evidence="11">ATCC 700084 / mc(2)155</strain>
    </source>
</reference>
<feature type="transmembrane region" description="Helical" evidence="8">
    <location>
        <begin position="313"/>
        <end position="335"/>
    </location>
</feature>
<dbReference type="PANTHER" id="PTHR42718:SF9">
    <property type="entry name" value="MAJOR FACILITATOR SUPERFAMILY MULTIDRUG TRANSPORTER MFSC"/>
    <property type="match status" value="1"/>
</dbReference>
<feature type="transmembrane region" description="Helical" evidence="8">
    <location>
        <begin position="94"/>
        <end position="113"/>
    </location>
</feature>
<keyword evidence="6 8" id="KW-1133">Transmembrane helix</keyword>
<evidence type="ECO:0000256" key="5">
    <source>
        <dbReference type="ARBA" id="ARBA00022692"/>
    </source>
</evidence>
<dbReference type="NCBIfam" id="TIGR00711">
    <property type="entry name" value="efflux_EmrB"/>
    <property type="match status" value="1"/>
</dbReference>
<feature type="transmembrane region" description="Helical" evidence="8">
    <location>
        <begin position="419"/>
        <end position="438"/>
    </location>
</feature>
<accession>I7FKZ0</accession>
<feature type="transmembrane region" description="Helical" evidence="8">
    <location>
        <begin position="119"/>
        <end position="144"/>
    </location>
</feature>
<dbReference type="InterPro" id="IPR020846">
    <property type="entry name" value="MFS_dom"/>
</dbReference>
<evidence type="ECO:0000313" key="11">
    <source>
        <dbReference type="Proteomes" id="UP000006158"/>
    </source>
</evidence>
<dbReference type="InterPro" id="IPR036259">
    <property type="entry name" value="MFS_trans_sf"/>
</dbReference>
<evidence type="ECO:0000313" key="10">
    <source>
        <dbReference type="EMBL" id="AFP41960.1"/>
    </source>
</evidence>
<dbReference type="PROSITE" id="PS50850">
    <property type="entry name" value="MFS"/>
    <property type="match status" value="1"/>
</dbReference>
<keyword evidence="3" id="KW-0813">Transport</keyword>
<gene>
    <name evidence="10" type="ordered locus">MSMEI_5520</name>
</gene>
<protein>
    <recommendedName>
        <fullName evidence="9">Major facilitator superfamily (MFS) profile domain-containing protein</fullName>
    </recommendedName>
</protein>
<sequence>MRCKQLCFHNRCMNETVGALSARRKAIILVSCCLSLLIVSMDATIVNVAIPSIRSDLGASPSQLQWVIDVYTLVLASLLLLAGATGDRFGRRRTFHLGLTVFAVASLLCSVAPNIETLIAARLLQAIGGSMLNPVAMSIITQVFTGRVERARAIGVWGSVVGISMALGPLVGGALIEYVDWRAVFWINLPICALAILLTAIFVRESKSSTMRDVDPVGQGLGVAFLFGVVFVLIEGPGMGWTDPRTLAVAATALVAFLAFLRYESRRHDPFIDLRFFRSVPFASATLVAVCAFAAYGAFLFMMSLYLQSERGYSAMFTGLIYLPIAIGALIFSPLSGRMVGRFGSRPSLVSAGVLITAATVMLAQMTATTPVWLLLVIFAVFGIGFALVNAPITTAAVSGMPLDRAGAASAVASTSRQVGVSIGVALCGSVAGTALAGTGVDFAAASRPLWLICTALGVVIVAIGIVSTSPWALRSAERLAPLIGQHHRPAEVAHAR</sequence>
<dbReference type="AlphaFoldDB" id="I7FKZ0"/>
<feature type="transmembrane region" description="Helical" evidence="8">
    <location>
        <begin position="216"/>
        <end position="234"/>
    </location>
</feature>
<dbReference type="Proteomes" id="UP000006158">
    <property type="component" value="Chromosome"/>
</dbReference>
<evidence type="ECO:0000256" key="6">
    <source>
        <dbReference type="ARBA" id="ARBA00022989"/>
    </source>
</evidence>
<keyword evidence="7 8" id="KW-0472">Membrane</keyword>
<dbReference type="KEGG" id="msg:MSMEI_5520"/>
<dbReference type="EMBL" id="CP001663">
    <property type="protein sequence ID" value="AFP41960.1"/>
    <property type="molecule type" value="Genomic_DNA"/>
</dbReference>
<dbReference type="SUPFAM" id="SSF103473">
    <property type="entry name" value="MFS general substrate transporter"/>
    <property type="match status" value="1"/>
</dbReference>
<feature type="transmembrane region" description="Helical" evidence="8">
    <location>
        <begin position="284"/>
        <end position="307"/>
    </location>
</feature>